<evidence type="ECO:0000313" key="3">
    <source>
        <dbReference type="Proteomes" id="UP000182063"/>
    </source>
</evidence>
<protein>
    <recommendedName>
        <fullName evidence="1">Putative Flp pilus-assembly TadG-like N-terminal domain-containing protein</fullName>
    </recommendedName>
</protein>
<dbReference type="Pfam" id="PF13400">
    <property type="entry name" value="Tad"/>
    <property type="match status" value="1"/>
</dbReference>
<proteinExistence type="predicted"/>
<name>A0A1L3ZRI2_9SPHN</name>
<gene>
    <name evidence="2" type="ORF">BSL82_02065</name>
</gene>
<accession>A0A1L3ZRI2</accession>
<reference evidence="3" key="1">
    <citation type="submission" date="2016-11" db="EMBL/GenBank/DDBJ databases">
        <title>Complete Genome Sequence of alachlor-degrading Sphingomonas sp. strain JJ-A5.</title>
        <authorList>
            <person name="Lee H."/>
            <person name="Ka J.-O."/>
        </authorList>
    </citation>
    <scope>NUCLEOTIDE SEQUENCE [LARGE SCALE GENOMIC DNA]</scope>
    <source>
        <strain evidence="3">JJ-A5</strain>
    </source>
</reference>
<dbReference type="RefSeq" id="WP_072595812.1">
    <property type="nucleotide sequence ID" value="NZ_CP018221.1"/>
</dbReference>
<keyword evidence="3" id="KW-1185">Reference proteome</keyword>
<dbReference type="AlphaFoldDB" id="A0A1L3ZRI2"/>
<feature type="domain" description="Putative Flp pilus-assembly TadG-like N-terminal" evidence="1">
    <location>
        <begin position="22"/>
        <end position="67"/>
    </location>
</feature>
<evidence type="ECO:0000313" key="2">
    <source>
        <dbReference type="EMBL" id="API58236.1"/>
    </source>
</evidence>
<dbReference type="InterPro" id="IPR028087">
    <property type="entry name" value="Tad_N"/>
</dbReference>
<organism evidence="2 3">
    <name type="scientific">Tardibacter chloracetimidivorans</name>
    <dbReference type="NCBI Taxonomy" id="1921510"/>
    <lineage>
        <taxon>Bacteria</taxon>
        <taxon>Pseudomonadati</taxon>
        <taxon>Pseudomonadota</taxon>
        <taxon>Alphaproteobacteria</taxon>
        <taxon>Sphingomonadales</taxon>
        <taxon>Sphingomonadaceae</taxon>
        <taxon>Tardibacter</taxon>
    </lineage>
</organism>
<evidence type="ECO:0000259" key="1">
    <source>
        <dbReference type="Pfam" id="PF13400"/>
    </source>
</evidence>
<dbReference type="KEGG" id="sphj:BSL82_02065"/>
<sequence length="423" mass="43629">MFARILNKARHPLRSVGKDRRGNVLVLTAAALPVMIGGAGLGVDVTQWYLWQRELQMSVDTAALAGAYSKVQGKDYNVSANAALTDNKQVLDYLGTPSVTVVSWSGGTNNAVRVSAQTQRDLPFSSLFLPAGPTITATATAAVIDSGEFCMLATNETAQAAVSIGGNALLQLGCGIATNSNHSEAIKIFGSSQVDADPLTAMGGITAGSNNLIGDTTTRPYSVKQTDPLAHLTTPPAGTSRTYDKNNATLQPGTYSDMQIKGSHTLAPGVYTIDGGSLKVAAQYNLSGSGVIFVLKNGATIDINGGSNISFTAPTSDQITASPGTYNNISSEFGGVLIFEDKATSVAGKDSRINGNATLHLGGAIYMPNQDMEMTGNASPSTQCLLLIANTIGISGNPIIPNSCPPGSSPPGNFGAKVVRLVS</sequence>
<dbReference type="STRING" id="1921510.BSL82_02065"/>
<dbReference type="EMBL" id="CP018221">
    <property type="protein sequence ID" value="API58236.1"/>
    <property type="molecule type" value="Genomic_DNA"/>
</dbReference>
<dbReference type="Proteomes" id="UP000182063">
    <property type="component" value="Chromosome"/>
</dbReference>